<dbReference type="STRING" id="46731.A0A3M6U6P4"/>
<dbReference type="Proteomes" id="UP000275408">
    <property type="component" value="Unassembled WGS sequence"/>
</dbReference>
<dbReference type="Pfam" id="PF00400">
    <property type="entry name" value="WD40"/>
    <property type="match status" value="6"/>
</dbReference>
<feature type="repeat" description="WD" evidence="3">
    <location>
        <begin position="253"/>
        <end position="294"/>
    </location>
</feature>
<gene>
    <name evidence="4" type="ORF">pdam_00003947</name>
</gene>
<dbReference type="SUPFAM" id="SSF50978">
    <property type="entry name" value="WD40 repeat-like"/>
    <property type="match status" value="1"/>
</dbReference>
<dbReference type="OrthoDB" id="17410at2759"/>
<dbReference type="InterPro" id="IPR036322">
    <property type="entry name" value="WD40_repeat_dom_sf"/>
</dbReference>
<keyword evidence="1 3" id="KW-0853">WD repeat</keyword>
<evidence type="ECO:0000256" key="1">
    <source>
        <dbReference type="ARBA" id="ARBA00022574"/>
    </source>
</evidence>
<feature type="repeat" description="WD" evidence="3">
    <location>
        <begin position="214"/>
        <end position="244"/>
    </location>
</feature>
<dbReference type="GO" id="GO:0016593">
    <property type="term" value="C:Cdc73/Paf1 complex"/>
    <property type="evidence" value="ECO:0007669"/>
    <property type="project" value="TreeGrafter"/>
</dbReference>
<evidence type="ECO:0000313" key="4">
    <source>
        <dbReference type="EMBL" id="RMX49138.1"/>
    </source>
</evidence>
<dbReference type="EMBL" id="RCHS01002172">
    <property type="protein sequence ID" value="RMX49138.1"/>
    <property type="molecule type" value="Genomic_DNA"/>
</dbReference>
<dbReference type="PROSITE" id="PS50294">
    <property type="entry name" value="WD_REPEATS_REGION"/>
    <property type="match status" value="3"/>
</dbReference>
<dbReference type="InterPro" id="IPR051510">
    <property type="entry name" value="SKI8"/>
</dbReference>
<evidence type="ECO:0000256" key="3">
    <source>
        <dbReference type="PROSITE-ProRule" id="PRU00221"/>
    </source>
</evidence>
<dbReference type="CDD" id="cd00200">
    <property type="entry name" value="WD40"/>
    <property type="match status" value="1"/>
</dbReference>
<dbReference type="InterPro" id="IPR015943">
    <property type="entry name" value="WD40/YVTN_repeat-like_dom_sf"/>
</dbReference>
<proteinExistence type="predicted"/>
<keyword evidence="2" id="KW-0677">Repeat</keyword>
<protein>
    <submittedName>
        <fullName evidence="4">Uncharacterized protein</fullName>
    </submittedName>
</protein>
<dbReference type="PANTHER" id="PTHR44090">
    <property type="entry name" value="WD REPEAT-CONTAINING PROTEIN 61"/>
    <property type="match status" value="1"/>
</dbReference>
<dbReference type="PANTHER" id="PTHR44090:SF1">
    <property type="entry name" value="SUPERKILLER COMPLEX PROTEIN 8"/>
    <property type="match status" value="1"/>
</dbReference>
<evidence type="ECO:0000313" key="5">
    <source>
        <dbReference type="Proteomes" id="UP000275408"/>
    </source>
</evidence>
<dbReference type="AlphaFoldDB" id="A0A3M6U6P4"/>
<dbReference type="Gene3D" id="2.130.10.10">
    <property type="entry name" value="YVTN repeat-like/Quinoprotein amine dehydrogenase"/>
    <property type="match status" value="1"/>
</dbReference>
<name>A0A3M6U6P4_POCDA</name>
<evidence type="ECO:0000256" key="2">
    <source>
        <dbReference type="ARBA" id="ARBA00022737"/>
    </source>
</evidence>
<dbReference type="InterPro" id="IPR001680">
    <property type="entry name" value="WD40_rpt"/>
</dbReference>
<reference evidence="4 5" key="1">
    <citation type="journal article" date="2018" name="Sci. Rep.">
        <title>Comparative analysis of the Pocillopora damicornis genome highlights role of immune system in coral evolution.</title>
        <authorList>
            <person name="Cunning R."/>
            <person name="Bay R.A."/>
            <person name="Gillette P."/>
            <person name="Baker A.C."/>
            <person name="Traylor-Knowles N."/>
        </authorList>
    </citation>
    <scope>NUCLEOTIDE SEQUENCE [LARGE SCALE GENOMIC DNA]</scope>
    <source>
        <strain evidence="4">RSMAS</strain>
        <tissue evidence="4">Whole animal</tissue>
    </source>
</reference>
<feature type="repeat" description="WD" evidence="3">
    <location>
        <begin position="172"/>
        <end position="213"/>
    </location>
</feature>
<feature type="repeat" description="WD" evidence="3">
    <location>
        <begin position="295"/>
        <end position="330"/>
    </location>
</feature>
<accession>A0A3M6U6P4</accession>
<dbReference type="SMART" id="SM00320">
    <property type="entry name" value="WD40"/>
    <property type="match status" value="7"/>
</dbReference>
<sequence>MRMYSQSVPSSSKRWPEPIQDGCLIDGRDFLLKFPVFFKPCVCYKQEQAHEDSIWTVAWGTSDKDGIENIISGAVDDMVKCWRWNEEKLEPRFNFEGHQLGVVSVDINLTGTNSHIRIWDLESGKQLKAIDCGPVDTWTVAFSPDSKLIATGSHAGKINLIGVESGKKESALDTRGKFTMSIAYSPDGHYIACGAIDGIINIFDLTTGKLLHTLEGHAMPIRSLTFSPDSQLLITASDDNHIKIQHANLAGTLSGHGSWVLGVSFCPDNTHFVSSSSDKTVKVWDAGSRQCIQTFYEHNDQVWGVKYNATGSKIVSVSDDKSIIVYNCPL</sequence>
<keyword evidence="5" id="KW-1185">Reference proteome</keyword>
<organism evidence="4 5">
    <name type="scientific">Pocillopora damicornis</name>
    <name type="common">Cauliflower coral</name>
    <name type="synonym">Millepora damicornis</name>
    <dbReference type="NCBI Taxonomy" id="46731"/>
    <lineage>
        <taxon>Eukaryota</taxon>
        <taxon>Metazoa</taxon>
        <taxon>Cnidaria</taxon>
        <taxon>Anthozoa</taxon>
        <taxon>Hexacorallia</taxon>
        <taxon>Scleractinia</taxon>
        <taxon>Astrocoeniina</taxon>
        <taxon>Pocilloporidae</taxon>
        <taxon>Pocillopora</taxon>
    </lineage>
</organism>
<dbReference type="PROSITE" id="PS50082">
    <property type="entry name" value="WD_REPEATS_2"/>
    <property type="match status" value="4"/>
</dbReference>
<comment type="caution">
    <text evidence="4">The sequence shown here is derived from an EMBL/GenBank/DDBJ whole genome shotgun (WGS) entry which is preliminary data.</text>
</comment>